<evidence type="ECO:0000313" key="3">
    <source>
        <dbReference type="Proteomes" id="UP000054921"/>
    </source>
</evidence>
<reference evidence="1 3" key="1">
    <citation type="submission" date="2015-11" db="EMBL/GenBank/DDBJ databases">
        <title>Genomic analysis of 38 Legionella species identifies large and diverse effector repertoires.</title>
        <authorList>
            <person name="Burstein D."/>
            <person name="Amaro F."/>
            <person name="Zusman T."/>
            <person name="Lifshitz Z."/>
            <person name="Cohen O."/>
            <person name="Gilbert J.A."/>
            <person name="Pupko T."/>
            <person name="Shuman H.A."/>
            <person name="Segal G."/>
        </authorList>
    </citation>
    <scope>NUCLEOTIDE SEQUENCE [LARGE SCALE GENOMIC DNA]</scope>
    <source>
        <strain evidence="1 3">ORW</strain>
    </source>
</reference>
<evidence type="ECO:0000313" key="4">
    <source>
        <dbReference type="Proteomes" id="UP000277577"/>
    </source>
</evidence>
<evidence type="ECO:0000313" key="1">
    <source>
        <dbReference type="EMBL" id="KTC80237.1"/>
    </source>
</evidence>
<sequence>MGFYFNTFRQQQGDAAYNEQKYEEAYKHYSEALKTLQFHAASNGSRHNDFYDALVYVLSEIVHTKLMLIRREADNLNFDAVAHYWDDIPSMVHEMELVYKEHVIGLSQSNSNKDQVVRRVNKLLATVCEEVSDALVDQLDEKEQTTLIESQDALSKAVQWMNRAIDFQIKIEGHPYLPSSLGYLNLLERQYKETGNRDSLQMMSEYIDKQKLLELTIESALEKLELLSYVVRIALVNGQNVDALTHECQTLYTKLDEEEKENDILDDLRALIQLIPQEEEENEYDDQLNASENEETSMDQSLVDLSIDGFNTGDSFTDLASDMLVDSQPHQNQDTPPSLLTNLGPLYPFMMQNDSTSRVRVTQPYGLVVQQGFFAPSSYPSQQLGDEMPYSRALQLALKKIVTHSNQPRFLANIVSLIADFFCRFRADGIQKQNAIVLAFDLYQHVIKIDPEHHRAIEKLKELSSNHQPLIGSYQHFSKPPSPIPTSIQLSGAKNRFYQAIEELTIQLECLLMDDKDKIQEAINNIIDFIGEKLTSGAITRLPSPEIKELLIQTYWEELQESIPNSMNMKRIR</sequence>
<dbReference type="AlphaFoldDB" id="A0A0W0SB08"/>
<gene>
    <name evidence="1" type="ORF">Lche_2257</name>
    <name evidence="2" type="ORF">NCTC11976_02891</name>
</gene>
<dbReference type="EMBL" id="LR134173">
    <property type="protein sequence ID" value="VEB38740.1"/>
    <property type="molecule type" value="Genomic_DNA"/>
</dbReference>
<accession>A0A0W0SB08</accession>
<dbReference type="PATRIC" id="fig|28084.5.peg.2447"/>
<reference evidence="2 4" key="2">
    <citation type="submission" date="2018-12" db="EMBL/GenBank/DDBJ databases">
        <authorList>
            <consortium name="Pathogen Informatics"/>
        </authorList>
    </citation>
    <scope>NUCLEOTIDE SEQUENCE [LARGE SCALE GENOMIC DNA]</scope>
    <source>
        <strain evidence="2 4">NCTC11976</strain>
    </source>
</reference>
<dbReference type="Proteomes" id="UP000054921">
    <property type="component" value="Unassembled WGS sequence"/>
</dbReference>
<protein>
    <submittedName>
        <fullName evidence="1">Uncharacterized protein</fullName>
    </submittedName>
</protein>
<evidence type="ECO:0000313" key="2">
    <source>
        <dbReference type="EMBL" id="VEB38740.1"/>
    </source>
</evidence>
<proteinExistence type="predicted"/>
<name>A0A0W0SB08_9GAMM</name>
<dbReference type="EMBL" id="LNXW01000013">
    <property type="protein sequence ID" value="KTC80237.1"/>
    <property type="molecule type" value="Genomic_DNA"/>
</dbReference>
<dbReference type="OrthoDB" id="5632254at2"/>
<keyword evidence="4" id="KW-1185">Reference proteome</keyword>
<organism evidence="1 3">
    <name type="scientific">Legionella cherrii</name>
    <dbReference type="NCBI Taxonomy" id="28084"/>
    <lineage>
        <taxon>Bacteria</taxon>
        <taxon>Pseudomonadati</taxon>
        <taxon>Pseudomonadota</taxon>
        <taxon>Gammaproteobacteria</taxon>
        <taxon>Legionellales</taxon>
        <taxon>Legionellaceae</taxon>
        <taxon>Legionella</taxon>
    </lineage>
</organism>
<dbReference type="Proteomes" id="UP000277577">
    <property type="component" value="Chromosome"/>
</dbReference>
<dbReference type="RefSeq" id="WP_028380003.1">
    <property type="nucleotide sequence ID" value="NZ_CAAAIT010000001.1"/>
</dbReference>